<sequence>MVPPGLVKGENHLMGDVLVTGGTGNLGRVVCDKLREAGHEVRVLSRRVRPGQSVRGDLRTGEGIPEAVAGADTIVHLATAPRGDVEACSRLIAAVLPRTPHLIFTSIVGVDRIPLAYYAAKTECERLITTSGLPYTIQRATQFHSLVMRFFHSQRRLPLVFAPGFDFQPVDVRDVADRLVAHVAAGPRERVPDIGGPEVRSARSLAQAYLEAARRRRRVVGLNLPGRVFSTFRGGAHLSPEHADGGVTFEDFLATRF</sequence>
<dbReference type="InterPro" id="IPR016040">
    <property type="entry name" value="NAD(P)-bd_dom"/>
</dbReference>
<dbReference type="InterPro" id="IPR036291">
    <property type="entry name" value="NAD(P)-bd_dom_sf"/>
</dbReference>
<evidence type="ECO:0000259" key="1">
    <source>
        <dbReference type="Pfam" id="PF13460"/>
    </source>
</evidence>
<dbReference type="Proteomes" id="UP000604117">
    <property type="component" value="Unassembled WGS sequence"/>
</dbReference>
<dbReference type="PANTHER" id="PTHR12126">
    <property type="entry name" value="NADH-UBIQUINONE OXIDOREDUCTASE 39 KDA SUBUNIT-RELATED"/>
    <property type="match status" value="1"/>
</dbReference>
<feature type="domain" description="NAD(P)-binding" evidence="1">
    <location>
        <begin position="21"/>
        <end position="143"/>
    </location>
</feature>
<accession>A0ABQ4D0C1</accession>
<dbReference type="Gene3D" id="3.40.50.720">
    <property type="entry name" value="NAD(P)-binding Rossmann-like Domain"/>
    <property type="match status" value="1"/>
</dbReference>
<evidence type="ECO:0000313" key="3">
    <source>
        <dbReference type="Proteomes" id="UP000604117"/>
    </source>
</evidence>
<gene>
    <name evidence="2" type="ORF">Asi02nite_64940</name>
</gene>
<dbReference type="PANTHER" id="PTHR12126:SF11">
    <property type="entry name" value="NADH DEHYDROGENASE [UBIQUINONE] 1 ALPHA SUBCOMPLEX SUBUNIT 9, MITOCHONDRIAL"/>
    <property type="match status" value="1"/>
</dbReference>
<comment type="caution">
    <text evidence="2">The sequence shown here is derived from an EMBL/GenBank/DDBJ whole genome shotgun (WGS) entry which is preliminary data.</text>
</comment>
<protein>
    <submittedName>
        <fullName evidence="2">Nucleotide-diphosphate-sugar epimerase</fullName>
    </submittedName>
</protein>
<reference evidence="2 3" key="1">
    <citation type="submission" date="2021-01" db="EMBL/GenBank/DDBJ databases">
        <title>Whole genome shotgun sequence of Asanoa siamensis NBRC 107932.</title>
        <authorList>
            <person name="Komaki H."/>
            <person name="Tamura T."/>
        </authorList>
    </citation>
    <scope>NUCLEOTIDE SEQUENCE [LARGE SCALE GENOMIC DNA]</scope>
    <source>
        <strain evidence="2 3">NBRC 107932</strain>
    </source>
</reference>
<dbReference type="SUPFAM" id="SSF51735">
    <property type="entry name" value="NAD(P)-binding Rossmann-fold domains"/>
    <property type="match status" value="1"/>
</dbReference>
<dbReference type="Pfam" id="PF13460">
    <property type="entry name" value="NAD_binding_10"/>
    <property type="match status" value="1"/>
</dbReference>
<name>A0ABQ4D0C1_9ACTN</name>
<organism evidence="2 3">
    <name type="scientific">Asanoa siamensis</name>
    <dbReference type="NCBI Taxonomy" id="926357"/>
    <lineage>
        <taxon>Bacteria</taxon>
        <taxon>Bacillati</taxon>
        <taxon>Actinomycetota</taxon>
        <taxon>Actinomycetes</taxon>
        <taxon>Micromonosporales</taxon>
        <taxon>Micromonosporaceae</taxon>
        <taxon>Asanoa</taxon>
    </lineage>
</organism>
<keyword evidence="3" id="KW-1185">Reference proteome</keyword>
<evidence type="ECO:0000313" key="2">
    <source>
        <dbReference type="EMBL" id="GIF76976.1"/>
    </source>
</evidence>
<proteinExistence type="predicted"/>
<dbReference type="EMBL" id="BONE01000075">
    <property type="protein sequence ID" value="GIF76976.1"/>
    <property type="molecule type" value="Genomic_DNA"/>
</dbReference>
<dbReference type="InterPro" id="IPR051207">
    <property type="entry name" value="ComplexI_NDUFA9_subunit"/>
</dbReference>